<evidence type="ECO:0000256" key="1">
    <source>
        <dbReference type="ARBA" id="ARBA00008857"/>
    </source>
</evidence>
<dbReference type="PANTHER" id="PTHR30629:SF6">
    <property type="entry name" value="PROPHAGE INTEGRASE INTA-RELATED"/>
    <property type="match status" value="1"/>
</dbReference>
<proteinExistence type="inferred from homology"/>
<dbReference type="Gene3D" id="3.30.160.390">
    <property type="entry name" value="Integrase, DNA-binding domain"/>
    <property type="match status" value="1"/>
</dbReference>
<dbReference type="InterPro" id="IPR011010">
    <property type="entry name" value="DNA_brk_join_enz"/>
</dbReference>
<dbReference type="InterPro" id="IPR010998">
    <property type="entry name" value="Integrase_recombinase_N"/>
</dbReference>
<dbReference type="Gene3D" id="1.10.443.10">
    <property type="entry name" value="Intergrase catalytic core"/>
    <property type="match status" value="1"/>
</dbReference>
<dbReference type="InterPro" id="IPR013762">
    <property type="entry name" value="Integrase-like_cat_sf"/>
</dbReference>
<dbReference type="SUPFAM" id="SSF56349">
    <property type="entry name" value="DNA breaking-rejoining enzymes"/>
    <property type="match status" value="1"/>
</dbReference>
<dbReference type="InterPro" id="IPR044068">
    <property type="entry name" value="CB"/>
</dbReference>
<dbReference type="GO" id="GO:0006310">
    <property type="term" value="P:DNA recombination"/>
    <property type="evidence" value="ECO:0007669"/>
    <property type="project" value="UniProtKB-KW"/>
</dbReference>
<gene>
    <name evidence="8" type="ORF">CJP73_00135</name>
</gene>
<dbReference type="InterPro" id="IPR053876">
    <property type="entry name" value="Phage_int_M"/>
</dbReference>
<dbReference type="Pfam" id="PF00589">
    <property type="entry name" value="Phage_integrase"/>
    <property type="match status" value="1"/>
</dbReference>
<dbReference type="EMBL" id="NQYH01000001">
    <property type="protein sequence ID" value="RIY41896.1"/>
    <property type="molecule type" value="Genomic_DNA"/>
</dbReference>
<evidence type="ECO:0000313" key="8">
    <source>
        <dbReference type="EMBL" id="RIY41896.1"/>
    </source>
</evidence>
<dbReference type="CDD" id="cd00801">
    <property type="entry name" value="INT_P4_C"/>
    <property type="match status" value="1"/>
</dbReference>
<dbReference type="InterPro" id="IPR038488">
    <property type="entry name" value="Integrase_DNA-bd_sf"/>
</dbReference>
<dbReference type="InterPro" id="IPR002104">
    <property type="entry name" value="Integrase_catalytic"/>
</dbReference>
<evidence type="ECO:0000256" key="4">
    <source>
        <dbReference type="ARBA" id="ARBA00023172"/>
    </source>
</evidence>
<dbReference type="OrthoDB" id="9775880at2"/>
<dbReference type="Pfam" id="PF13356">
    <property type="entry name" value="Arm-DNA-bind_3"/>
    <property type="match status" value="1"/>
</dbReference>
<dbReference type="PANTHER" id="PTHR30629">
    <property type="entry name" value="PROPHAGE INTEGRASE"/>
    <property type="match status" value="1"/>
</dbReference>
<comment type="caution">
    <text evidence="8">The sequence shown here is derived from an EMBL/GenBank/DDBJ whole genome shotgun (WGS) entry which is preliminary data.</text>
</comment>
<evidence type="ECO:0000259" key="6">
    <source>
        <dbReference type="PROSITE" id="PS51898"/>
    </source>
</evidence>
<dbReference type="InterPro" id="IPR050808">
    <property type="entry name" value="Phage_Integrase"/>
</dbReference>
<dbReference type="Proteomes" id="UP000266206">
    <property type="component" value="Unassembled WGS sequence"/>
</dbReference>
<sequence length="431" mass="47515">MSRQIHKLTAKEVEKKSAPGLYGDGGGLTLQITKAGVKSWLFRYMIDGRARGMGLGPVHTVTLAEARQMATEARKLILNGIDPLEEKARRKAASVLTKAKLMTFDQCATAYIKAHRAGWKNAKHADQWVNTISTYVSPVIGAIPVCDIDTALVVKVLTQKDGSGAQFWESKNETASRVRGRIEAVLGWAATSGFRSGDNPARWRGHLENLLAKISKAKRTKNHPSLPWVQMGVFMEALRKREGIAARAVEFTILTAARSGEVRGAMWSEIDLEAKVWTIPAGRMKAHREHEVPLSDAAIKLLKSLQRLENSDYLFPGTKGQQLSDMSLTAVIRRMNDGRAGWLDKDGKAITVHGFRSTFRMWAAEATNYPREVAEHALAHQLPNAVERAYQRGTQFKKRAAMMNDWGQFCGRGSVLTSGIGVVTSIAQSVV</sequence>
<reference evidence="8 9" key="1">
    <citation type="submission" date="2017-08" db="EMBL/GenBank/DDBJ databases">
        <title>Pusillimonas indicus sp. nov., a member of the family Alcaligenaceae isolated from surface seawater.</title>
        <authorList>
            <person name="Li J."/>
        </authorList>
    </citation>
    <scope>NUCLEOTIDE SEQUENCE [LARGE SCALE GENOMIC DNA]</scope>
    <source>
        <strain evidence="8 9">L52-1-41</strain>
    </source>
</reference>
<evidence type="ECO:0000256" key="3">
    <source>
        <dbReference type="ARBA" id="ARBA00023125"/>
    </source>
</evidence>
<keyword evidence="2" id="KW-0229">DNA integration</keyword>
<dbReference type="PROSITE" id="PS51898">
    <property type="entry name" value="TYR_RECOMBINASE"/>
    <property type="match status" value="1"/>
</dbReference>
<organism evidence="8 9">
    <name type="scientific">Neopusillimonas maritima</name>
    <dbReference type="NCBI Taxonomy" id="2026239"/>
    <lineage>
        <taxon>Bacteria</taxon>
        <taxon>Pseudomonadati</taxon>
        <taxon>Pseudomonadota</taxon>
        <taxon>Betaproteobacteria</taxon>
        <taxon>Burkholderiales</taxon>
        <taxon>Alcaligenaceae</taxon>
        <taxon>Neopusillimonas</taxon>
    </lineage>
</organism>
<dbReference type="Gene3D" id="1.10.150.130">
    <property type="match status" value="1"/>
</dbReference>
<dbReference type="GO" id="GO:0015074">
    <property type="term" value="P:DNA integration"/>
    <property type="evidence" value="ECO:0007669"/>
    <property type="project" value="UniProtKB-KW"/>
</dbReference>
<dbReference type="GO" id="GO:0003677">
    <property type="term" value="F:DNA binding"/>
    <property type="evidence" value="ECO:0007669"/>
    <property type="project" value="UniProtKB-UniRule"/>
</dbReference>
<dbReference type="PROSITE" id="PS51900">
    <property type="entry name" value="CB"/>
    <property type="match status" value="1"/>
</dbReference>
<name>A0A3A1YWH0_9BURK</name>
<evidence type="ECO:0000256" key="2">
    <source>
        <dbReference type="ARBA" id="ARBA00022908"/>
    </source>
</evidence>
<feature type="domain" description="Core-binding (CB)" evidence="7">
    <location>
        <begin position="102"/>
        <end position="190"/>
    </location>
</feature>
<feature type="domain" description="Tyr recombinase" evidence="6">
    <location>
        <begin position="221"/>
        <end position="403"/>
    </location>
</feature>
<evidence type="ECO:0000259" key="7">
    <source>
        <dbReference type="PROSITE" id="PS51900"/>
    </source>
</evidence>
<keyword evidence="4" id="KW-0233">DNA recombination</keyword>
<protein>
    <submittedName>
        <fullName evidence="8">Integrase</fullName>
    </submittedName>
</protein>
<comment type="similarity">
    <text evidence="1">Belongs to the 'phage' integrase family.</text>
</comment>
<dbReference type="AlphaFoldDB" id="A0A3A1YWH0"/>
<keyword evidence="3 5" id="KW-0238">DNA-binding</keyword>
<dbReference type="RefSeq" id="WP_119515133.1">
    <property type="nucleotide sequence ID" value="NZ_NQYH01000001.1"/>
</dbReference>
<evidence type="ECO:0000256" key="5">
    <source>
        <dbReference type="PROSITE-ProRule" id="PRU01248"/>
    </source>
</evidence>
<dbReference type="Pfam" id="PF22022">
    <property type="entry name" value="Phage_int_M"/>
    <property type="match status" value="1"/>
</dbReference>
<dbReference type="InterPro" id="IPR025166">
    <property type="entry name" value="Integrase_DNA_bind_dom"/>
</dbReference>
<evidence type="ECO:0000313" key="9">
    <source>
        <dbReference type="Proteomes" id="UP000266206"/>
    </source>
</evidence>
<accession>A0A3A1YWH0</accession>